<evidence type="ECO:0000313" key="1">
    <source>
        <dbReference type="EMBL" id="QHI70593.1"/>
    </source>
</evidence>
<gene>
    <name evidence="1" type="ORF">GT409_14475</name>
</gene>
<organism evidence="1 2">
    <name type="scientific">Tichowtungia aerotolerans</name>
    <dbReference type="NCBI Taxonomy" id="2697043"/>
    <lineage>
        <taxon>Bacteria</taxon>
        <taxon>Pseudomonadati</taxon>
        <taxon>Kiritimatiellota</taxon>
        <taxon>Tichowtungiia</taxon>
        <taxon>Tichowtungiales</taxon>
        <taxon>Tichowtungiaceae</taxon>
        <taxon>Tichowtungia</taxon>
    </lineage>
</organism>
<name>A0A6P1MBW3_9BACT</name>
<sequence>MSRDPQFDFWYAVNNTEVVAVPQNRLETFGTTMVNYYLISELMDSIDKVRVREGKLKAYRPEIITPPTITDEMLEGFGAEAQEYADWLKKHANDMQMLKYGFKVQKKEINDYILSDPLDTVVNRVKEDLNDRNDPMAAVLVGVDRPWEVCLLKLMVELVQGSAYGNIQEIQQLHRDQKAQLHQNIEKAFLDASRDSSKLPALAEMLKDHGLFKRYEDRFFAAVRASQK</sequence>
<reference evidence="1 2" key="1">
    <citation type="submission" date="2020-01" db="EMBL/GenBank/DDBJ databases">
        <title>Ponticoccus aerotolerans gen. nov., sp. nov., an anaerobic bacterium and proposal of Ponticoccusceae fam. nov., Ponticoccusles ord. nov. and Ponticoccuse classis nov. in the phylum Kiritimatiellaeota.</title>
        <authorList>
            <person name="Zhou L.Y."/>
            <person name="Du Z.J."/>
        </authorList>
    </citation>
    <scope>NUCLEOTIDE SEQUENCE [LARGE SCALE GENOMIC DNA]</scope>
    <source>
        <strain evidence="1 2">S-5007</strain>
    </source>
</reference>
<keyword evidence="2" id="KW-1185">Reference proteome</keyword>
<dbReference type="Proteomes" id="UP000464954">
    <property type="component" value="Chromosome"/>
</dbReference>
<dbReference type="EMBL" id="CP047593">
    <property type="protein sequence ID" value="QHI70593.1"/>
    <property type="molecule type" value="Genomic_DNA"/>
</dbReference>
<dbReference type="AlphaFoldDB" id="A0A6P1MBW3"/>
<evidence type="ECO:0000313" key="2">
    <source>
        <dbReference type="Proteomes" id="UP000464954"/>
    </source>
</evidence>
<dbReference type="KEGG" id="taer:GT409_14475"/>
<protein>
    <submittedName>
        <fullName evidence="1">Uncharacterized protein</fullName>
    </submittedName>
</protein>
<dbReference type="RefSeq" id="WP_160629767.1">
    <property type="nucleotide sequence ID" value="NZ_CP047593.1"/>
</dbReference>
<proteinExistence type="predicted"/>
<accession>A0A6P1MBW3</accession>